<name>A0A0F9BJ86_9ZZZZ</name>
<feature type="transmembrane region" description="Helical" evidence="1">
    <location>
        <begin position="42"/>
        <end position="68"/>
    </location>
</feature>
<gene>
    <name evidence="2" type="ORF">LCGC14_2440210</name>
</gene>
<organism evidence="2">
    <name type="scientific">marine sediment metagenome</name>
    <dbReference type="NCBI Taxonomy" id="412755"/>
    <lineage>
        <taxon>unclassified sequences</taxon>
        <taxon>metagenomes</taxon>
        <taxon>ecological metagenomes</taxon>
    </lineage>
</organism>
<proteinExistence type="predicted"/>
<keyword evidence="1" id="KW-1133">Transmembrane helix</keyword>
<evidence type="ECO:0008006" key="3">
    <source>
        <dbReference type="Google" id="ProtNLM"/>
    </source>
</evidence>
<protein>
    <recommendedName>
        <fullName evidence="3">PAS domain-containing protein</fullName>
    </recommendedName>
</protein>
<feature type="non-terminal residue" evidence="2">
    <location>
        <position position="168"/>
    </location>
</feature>
<dbReference type="AlphaFoldDB" id="A0A0F9BJ86"/>
<reference evidence="2" key="1">
    <citation type="journal article" date="2015" name="Nature">
        <title>Complex archaea that bridge the gap between prokaryotes and eukaryotes.</title>
        <authorList>
            <person name="Spang A."/>
            <person name="Saw J.H."/>
            <person name="Jorgensen S.L."/>
            <person name="Zaremba-Niedzwiedzka K."/>
            <person name="Martijn J."/>
            <person name="Lind A.E."/>
            <person name="van Eijk R."/>
            <person name="Schleper C."/>
            <person name="Guy L."/>
            <person name="Ettema T.J."/>
        </authorList>
    </citation>
    <scope>NUCLEOTIDE SEQUENCE</scope>
</reference>
<evidence type="ECO:0000256" key="1">
    <source>
        <dbReference type="SAM" id="Phobius"/>
    </source>
</evidence>
<accession>A0A0F9BJ86</accession>
<keyword evidence="1" id="KW-0472">Membrane</keyword>
<evidence type="ECO:0000313" key="2">
    <source>
        <dbReference type="EMBL" id="KKL21959.1"/>
    </source>
</evidence>
<feature type="transmembrane region" description="Helical" evidence="1">
    <location>
        <begin position="7"/>
        <end position="30"/>
    </location>
</feature>
<dbReference type="EMBL" id="LAZR01037533">
    <property type="protein sequence ID" value="KKL21959.1"/>
    <property type="molecule type" value="Genomic_DNA"/>
</dbReference>
<comment type="caution">
    <text evidence="2">The sequence shown here is derived from an EMBL/GenBank/DDBJ whole genome shotgun (WGS) entry which is preliminary data.</text>
</comment>
<keyword evidence="1" id="KW-0812">Transmembrane</keyword>
<dbReference type="Gene3D" id="3.30.450.20">
    <property type="entry name" value="PAS domain"/>
    <property type="match status" value="1"/>
</dbReference>
<sequence>MGNSTRFWGLVSAVLIALLLLFSLLWWQLVSLTDSPSLKAQIAFFVGGSGFLLAAALAIFCTYLYLALLRPLDTLARGAKIMSEVHPLHSLELPSYHMLGELPEAIHCLGEELTKVKCEITEAMATGAANMEALNIRLETILKELKEGVVVCDEEARILLYNPAAQKL</sequence>